<proteinExistence type="predicted"/>
<gene>
    <name evidence="1" type="ORF">NPIL_439841</name>
</gene>
<organism evidence="1 2">
    <name type="scientific">Nephila pilipes</name>
    <name type="common">Giant wood spider</name>
    <name type="synonym">Nephila maculata</name>
    <dbReference type="NCBI Taxonomy" id="299642"/>
    <lineage>
        <taxon>Eukaryota</taxon>
        <taxon>Metazoa</taxon>
        <taxon>Ecdysozoa</taxon>
        <taxon>Arthropoda</taxon>
        <taxon>Chelicerata</taxon>
        <taxon>Arachnida</taxon>
        <taxon>Araneae</taxon>
        <taxon>Araneomorphae</taxon>
        <taxon>Entelegynae</taxon>
        <taxon>Araneoidea</taxon>
        <taxon>Nephilidae</taxon>
        <taxon>Nephila</taxon>
    </lineage>
</organism>
<comment type="caution">
    <text evidence="1">The sequence shown here is derived from an EMBL/GenBank/DDBJ whole genome shotgun (WGS) entry which is preliminary data.</text>
</comment>
<protein>
    <submittedName>
        <fullName evidence="1">Uncharacterized protein</fullName>
    </submittedName>
</protein>
<evidence type="ECO:0000313" key="1">
    <source>
        <dbReference type="EMBL" id="GFT75879.1"/>
    </source>
</evidence>
<accession>A0A8X6PQ05</accession>
<reference evidence="1" key="1">
    <citation type="submission" date="2020-08" db="EMBL/GenBank/DDBJ databases">
        <title>Multicomponent nature underlies the extraordinary mechanical properties of spider dragline silk.</title>
        <authorList>
            <person name="Kono N."/>
            <person name="Nakamura H."/>
            <person name="Mori M."/>
            <person name="Yoshida Y."/>
            <person name="Ohtoshi R."/>
            <person name="Malay A.D."/>
            <person name="Moran D.A.P."/>
            <person name="Tomita M."/>
            <person name="Numata K."/>
            <person name="Arakawa K."/>
        </authorList>
    </citation>
    <scope>NUCLEOTIDE SEQUENCE</scope>
</reference>
<evidence type="ECO:0000313" key="2">
    <source>
        <dbReference type="Proteomes" id="UP000887013"/>
    </source>
</evidence>
<dbReference type="AlphaFoldDB" id="A0A8X6PQ05"/>
<dbReference type="OrthoDB" id="6753189at2759"/>
<sequence length="118" mass="13607">MQRTHSSNRRNGCSWLANFPSTTSLAVTAELNALYTAVCVVLHIAKINPFHIQKIQFLTEDDYFRREQFVIWIFDVNICYISQFSKVFINQVSLTHVGIVNTHNSDIWVINNLHANVP</sequence>
<dbReference type="Proteomes" id="UP000887013">
    <property type="component" value="Unassembled WGS sequence"/>
</dbReference>
<name>A0A8X6PQ05_NEPPI</name>
<dbReference type="EMBL" id="BMAW01070953">
    <property type="protein sequence ID" value="GFT75879.1"/>
    <property type="molecule type" value="Genomic_DNA"/>
</dbReference>
<keyword evidence="2" id="KW-1185">Reference proteome</keyword>